<dbReference type="EMBL" id="JAVFWL010000002">
    <property type="protein sequence ID" value="KAK6737627.1"/>
    <property type="molecule type" value="Genomic_DNA"/>
</dbReference>
<proteinExistence type="predicted"/>
<sequence length="139" mass="15479">MATVLYVIVLLFMLCCVIYEVKLSTKCMLQSRLSVQLAHSLGVCAVCVSRRYALYPPRGVDWSASPSPVTSRPRTLTDSSAPLSTARTLTRRLSCLHLAPLCTCECSIISHLFLTSLNVRLKRDFRHIVVLASFAFTDQ</sequence>
<keyword evidence="1" id="KW-0472">Membrane</keyword>
<keyword evidence="3" id="KW-1185">Reference proteome</keyword>
<accession>A0ABR1CGR2</accession>
<dbReference type="Proteomes" id="UP001303046">
    <property type="component" value="Unassembled WGS sequence"/>
</dbReference>
<evidence type="ECO:0008006" key="4">
    <source>
        <dbReference type="Google" id="ProtNLM"/>
    </source>
</evidence>
<feature type="transmembrane region" description="Helical" evidence="1">
    <location>
        <begin position="6"/>
        <end position="23"/>
    </location>
</feature>
<evidence type="ECO:0000313" key="3">
    <source>
        <dbReference type="Proteomes" id="UP001303046"/>
    </source>
</evidence>
<evidence type="ECO:0000256" key="1">
    <source>
        <dbReference type="SAM" id="Phobius"/>
    </source>
</evidence>
<organism evidence="2 3">
    <name type="scientific">Necator americanus</name>
    <name type="common">Human hookworm</name>
    <dbReference type="NCBI Taxonomy" id="51031"/>
    <lineage>
        <taxon>Eukaryota</taxon>
        <taxon>Metazoa</taxon>
        <taxon>Ecdysozoa</taxon>
        <taxon>Nematoda</taxon>
        <taxon>Chromadorea</taxon>
        <taxon>Rhabditida</taxon>
        <taxon>Rhabditina</taxon>
        <taxon>Rhabditomorpha</taxon>
        <taxon>Strongyloidea</taxon>
        <taxon>Ancylostomatidae</taxon>
        <taxon>Bunostominae</taxon>
        <taxon>Necator</taxon>
    </lineage>
</organism>
<keyword evidence="1" id="KW-0812">Transmembrane</keyword>
<evidence type="ECO:0000313" key="2">
    <source>
        <dbReference type="EMBL" id="KAK6737627.1"/>
    </source>
</evidence>
<protein>
    <recommendedName>
        <fullName evidence="4">Secreted protein</fullName>
    </recommendedName>
</protein>
<name>A0ABR1CGR2_NECAM</name>
<reference evidence="2 3" key="1">
    <citation type="submission" date="2023-08" db="EMBL/GenBank/DDBJ databases">
        <title>A Necator americanus chromosomal reference genome.</title>
        <authorList>
            <person name="Ilik V."/>
            <person name="Petrzelkova K.J."/>
            <person name="Pardy F."/>
            <person name="Fuh T."/>
            <person name="Niatou-Singa F.S."/>
            <person name="Gouil Q."/>
            <person name="Baker L."/>
            <person name="Ritchie M.E."/>
            <person name="Jex A.R."/>
            <person name="Gazzola D."/>
            <person name="Li H."/>
            <person name="Toshio Fujiwara R."/>
            <person name="Zhan B."/>
            <person name="Aroian R.V."/>
            <person name="Pafco B."/>
            <person name="Schwarz E.M."/>
        </authorList>
    </citation>
    <scope>NUCLEOTIDE SEQUENCE [LARGE SCALE GENOMIC DNA]</scope>
    <source>
        <strain evidence="2 3">Aroian</strain>
        <tissue evidence="2">Whole animal</tissue>
    </source>
</reference>
<comment type="caution">
    <text evidence="2">The sequence shown here is derived from an EMBL/GenBank/DDBJ whole genome shotgun (WGS) entry which is preliminary data.</text>
</comment>
<gene>
    <name evidence="2" type="primary">Necator_chrII.g7794</name>
    <name evidence="2" type="ORF">RB195_020000</name>
</gene>
<keyword evidence="1" id="KW-1133">Transmembrane helix</keyword>